<dbReference type="Proteomes" id="UP000283589">
    <property type="component" value="Unassembled WGS sequence"/>
</dbReference>
<dbReference type="CDD" id="cd08195">
    <property type="entry name" value="DHQS"/>
    <property type="match status" value="1"/>
</dbReference>
<reference evidence="22 23" key="1">
    <citation type="submission" date="2018-08" db="EMBL/GenBank/DDBJ databases">
        <title>A genome reference for cultivated species of the human gut microbiota.</title>
        <authorList>
            <person name="Zou Y."/>
            <person name="Xue W."/>
            <person name="Luo G."/>
        </authorList>
    </citation>
    <scope>NUCLEOTIDE SEQUENCE [LARGE SCALE GENOMIC DNA]</scope>
    <source>
        <strain evidence="22 23">AF14-49</strain>
    </source>
</reference>
<evidence type="ECO:0000256" key="11">
    <source>
        <dbReference type="ARBA" id="ARBA00022605"/>
    </source>
</evidence>
<evidence type="ECO:0000259" key="21">
    <source>
        <dbReference type="Pfam" id="PF24621"/>
    </source>
</evidence>
<protein>
    <recommendedName>
        <fullName evidence="9 19">3-dehydroquinate synthase</fullName>
        <ecNumber evidence="8 19">4.2.3.4</ecNumber>
    </recommendedName>
</protein>
<evidence type="ECO:0000256" key="7">
    <source>
        <dbReference type="ARBA" id="ARBA00005412"/>
    </source>
</evidence>
<dbReference type="InterPro" id="IPR030963">
    <property type="entry name" value="DHQ_synth_fam"/>
</dbReference>
<evidence type="ECO:0000313" key="23">
    <source>
        <dbReference type="Proteomes" id="UP000283589"/>
    </source>
</evidence>
<evidence type="ECO:0000256" key="14">
    <source>
        <dbReference type="ARBA" id="ARBA00022833"/>
    </source>
</evidence>
<evidence type="ECO:0000256" key="5">
    <source>
        <dbReference type="ARBA" id="ARBA00004496"/>
    </source>
</evidence>
<dbReference type="Gene3D" id="3.40.50.1970">
    <property type="match status" value="1"/>
</dbReference>
<evidence type="ECO:0000256" key="2">
    <source>
        <dbReference type="ARBA" id="ARBA00001911"/>
    </source>
</evidence>
<keyword evidence="13" id="KW-0547">Nucleotide-binding</keyword>
<sequence>MESIIFTTDASIVLAELLGGIRHENLFIVADKHTVGFCDRLFEKVDWIPSHVTVLDCGEEYKSVESVSRIWMMLSKRGARRSSILVCVGGGVVTDLGGFAASTFKRGMRCINVPTTLLAQVDASLGGKTGFNFNGLKNEIGTFSIPEKVIIDVHFLSHLPVRERMSGFAEMIKHGLLSEREYLTRLLSLEYQETSPEDFLELIRRSVMIKDEIVSQDPREQGLRKVLNFGHTIGHSIESLSIMRGMALLHGEAVALGLVAELYLSVKEKGFPEEIYREVRNFVKRHYPNYPLMEHVDTLYELMLHDKKNERRGVNFTLLPGIGEFSLDNYCSKDLVVEALSQV</sequence>
<dbReference type="EMBL" id="QRZA01000012">
    <property type="protein sequence ID" value="RGV33605.1"/>
    <property type="molecule type" value="Genomic_DNA"/>
</dbReference>
<dbReference type="InterPro" id="IPR030960">
    <property type="entry name" value="DHQS/DOIS_N"/>
</dbReference>
<organism evidence="22 23">
    <name type="scientific">Butyricimonas virosa</name>
    <dbReference type="NCBI Taxonomy" id="544645"/>
    <lineage>
        <taxon>Bacteria</taxon>
        <taxon>Pseudomonadati</taxon>
        <taxon>Bacteroidota</taxon>
        <taxon>Bacteroidia</taxon>
        <taxon>Bacteroidales</taxon>
        <taxon>Odoribacteraceae</taxon>
        <taxon>Butyricimonas</taxon>
    </lineage>
</organism>
<evidence type="ECO:0000256" key="19">
    <source>
        <dbReference type="NCBIfam" id="TIGR01357"/>
    </source>
</evidence>
<dbReference type="Gene3D" id="1.20.1090.10">
    <property type="entry name" value="Dehydroquinate synthase-like - alpha domain"/>
    <property type="match status" value="1"/>
</dbReference>
<dbReference type="PIRSF" id="PIRSF001455">
    <property type="entry name" value="DHQ_synth"/>
    <property type="match status" value="1"/>
</dbReference>
<name>A0A412X0E5_9BACT</name>
<comment type="cofactor">
    <cofactor evidence="2">
        <name>NAD(+)</name>
        <dbReference type="ChEBI" id="CHEBI:57540"/>
    </cofactor>
</comment>
<dbReference type="GO" id="GO:0009073">
    <property type="term" value="P:aromatic amino acid family biosynthetic process"/>
    <property type="evidence" value="ECO:0007669"/>
    <property type="project" value="UniProtKB-KW"/>
</dbReference>
<keyword evidence="17 22" id="KW-0456">Lyase</keyword>
<evidence type="ECO:0000256" key="15">
    <source>
        <dbReference type="ARBA" id="ARBA00023027"/>
    </source>
</evidence>
<keyword evidence="14" id="KW-0862">Zinc</keyword>
<evidence type="ECO:0000256" key="13">
    <source>
        <dbReference type="ARBA" id="ARBA00022741"/>
    </source>
</evidence>
<keyword evidence="11" id="KW-0028">Amino-acid biosynthesis</keyword>
<evidence type="ECO:0000256" key="3">
    <source>
        <dbReference type="ARBA" id="ARBA00001941"/>
    </source>
</evidence>
<keyword evidence="18" id="KW-0170">Cobalt</keyword>
<dbReference type="InterPro" id="IPR056179">
    <property type="entry name" value="DHQS_C"/>
</dbReference>
<dbReference type="GO" id="GO:0003856">
    <property type="term" value="F:3-dehydroquinate synthase activity"/>
    <property type="evidence" value="ECO:0007669"/>
    <property type="project" value="UniProtKB-UniRule"/>
</dbReference>
<dbReference type="InterPro" id="IPR050071">
    <property type="entry name" value="Dehydroquinate_synthase"/>
</dbReference>
<dbReference type="EC" id="4.2.3.4" evidence="8 19"/>
<dbReference type="GO" id="GO:0008652">
    <property type="term" value="P:amino acid biosynthetic process"/>
    <property type="evidence" value="ECO:0007669"/>
    <property type="project" value="UniProtKB-KW"/>
</dbReference>
<keyword evidence="10" id="KW-0963">Cytoplasm</keyword>
<evidence type="ECO:0000313" key="22">
    <source>
        <dbReference type="EMBL" id="RGV33605.1"/>
    </source>
</evidence>
<comment type="subcellular location">
    <subcellularLocation>
        <location evidence="5">Cytoplasm</location>
    </subcellularLocation>
</comment>
<evidence type="ECO:0000256" key="18">
    <source>
        <dbReference type="ARBA" id="ARBA00023285"/>
    </source>
</evidence>
<dbReference type="GO" id="GO:0000166">
    <property type="term" value="F:nucleotide binding"/>
    <property type="evidence" value="ECO:0007669"/>
    <property type="project" value="UniProtKB-KW"/>
</dbReference>
<dbReference type="GO" id="GO:0005737">
    <property type="term" value="C:cytoplasm"/>
    <property type="evidence" value="ECO:0007669"/>
    <property type="project" value="UniProtKB-SubCell"/>
</dbReference>
<evidence type="ECO:0000256" key="1">
    <source>
        <dbReference type="ARBA" id="ARBA00001393"/>
    </source>
</evidence>
<keyword evidence="15" id="KW-0520">NAD</keyword>
<comment type="caution">
    <text evidence="22">The sequence shown here is derived from an EMBL/GenBank/DDBJ whole genome shotgun (WGS) entry which is preliminary data.</text>
</comment>
<comment type="similarity">
    <text evidence="7">Belongs to the sugar phosphate cyclases superfamily. Dehydroquinate synthase family.</text>
</comment>
<dbReference type="InterPro" id="IPR016037">
    <property type="entry name" value="DHQ_synth_AroB"/>
</dbReference>
<evidence type="ECO:0000256" key="17">
    <source>
        <dbReference type="ARBA" id="ARBA00023239"/>
    </source>
</evidence>
<evidence type="ECO:0000256" key="9">
    <source>
        <dbReference type="ARBA" id="ARBA00017684"/>
    </source>
</evidence>
<evidence type="ECO:0000256" key="10">
    <source>
        <dbReference type="ARBA" id="ARBA00022490"/>
    </source>
</evidence>
<evidence type="ECO:0000256" key="6">
    <source>
        <dbReference type="ARBA" id="ARBA00004661"/>
    </source>
</evidence>
<evidence type="ECO:0000256" key="12">
    <source>
        <dbReference type="ARBA" id="ARBA00022723"/>
    </source>
</evidence>
<dbReference type="RefSeq" id="WP_118260500.1">
    <property type="nucleotide sequence ID" value="NZ_CALBWO010000019.1"/>
</dbReference>
<comment type="cofactor">
    <cofactor evidence="3">
        <name>Co(2+)</name>
        <dbReference type="ChEBI" id="CHEBI:48828"/>
    </cofactor>
</comment>
<proteinExistence type="inferred from homology"/>
<evidence type="ECO:0000256" key="16">
    <source>
        <dbReference type="ARBA" id="ARBA00023141"/>
    </source>
</evidence>
<dbReference type="Pfam" id="PF24621">
    <property type="entry name" value="DHQS_C"/>
    <property type="match status" value="1"/>
</dbReference>
<evidence type="ECO:0000256" key="8">
    <source>
        <dbReference type="ARBA" id="ARBA00013031"/>
    </source>
</evidence>
<dbReference type="PANTHER" id="PTHR43622">
    <property type="entry name" value="3-DEHYDROQUINATE SYNTHASE"/>
    <property type="match status" value="1"/>
</dbReference>
<comment type="catalytic activity">
    <reaction evidence="1">
        <text>7-phospho-2-dehydro-3-deoxy-D-arabino-heptonate = 3-dehydroquinate + phosphate</text>
        <dbReference type="Rhea" id="RHEA:21968"/>
        <dbReference type="ChEBI" id="CHEBI:32364"/>
        <dbReference type="ChEBI" id="CHEBI:43474"/>
        <dbReference type="ChEBI" id="CHEBI:58394"/>
        <dbReference type="EC" id="4.2.3.4"/>
    </reaction>
</comment>
<dbReference type="Pfam" id="PF01761">
    <property type="entry name" value="DHQ_synthase"/>
    <property type="match status" value="1"/>
</dbReference>
<feature type="domain" description="3-dehydroquinate synthase N-terminal" evidence="20">
    <location>
        <begin position="54"/>
        <end position="163"/>
    </location>
</feature>
<keyword evidence="16" id="KW-0057">Aromatic amino acid biosynthesis</keyword>
<feature type="domain" description="3-dehydroquinate synthase C-terminal" evidence="21">
    <location>
        <begin position="167"/>
        <end position="309"/>
    </location>
</feature>
<comment type="function">
    <text evidence="4">Catalyzes the conversion of 3-deoxy-D-arabino-heptulosonate 7-phosphate (DAHP) to dehydroquinate (DHQ).</text>
</comment>
<dbReference type="AlphaFoldDB" id="A0A412X0E5"/>
<accession>A0A412X0E5</accession>
<dbReference type="GO" id="GO:0046872">
    <property type="term" value="F:metal ion binding"/>
    <property type="evidence" value="ECO:0007669"/>
    <property type="project" value="UniProtKB-KW"/>
</dbReference>
<evidence type="ECO:0000256" key="4">
    <source>
        <dbReference type="ARBA" id="ARBA00003485"/>
    </source>
</evidence>
<dbReference type="GO" id="GO:0009423">
    <property type="term" value="P:chorismate biosynthetic process"/>
    <property type="evidence" value="ECO:0007669"/>
    <property type="project" value="UniProtKB-UniRule"/>
</dbReference>
<keyword evidence="12" id="KW-0479">Metal-binding</keyword>
<dbReference type="SUPFAM" id="SSF56796">
    <property type="entry name" value="Dehydroquinate synthase-like"/>
    <property type="match status" value="1"/>
</dbReference>
<evidence type="ECO:0000259" key="20">
    <source>
        <dbReference type="Pfam" id="PF01761"/>
    </source>
</evidence>
<dbReference type="NCBIfam" id="TIGR01357">
    <property type="entry name" value="aroB"/>
    <property type="match status" value="1"/>
</dbReference>
<dbReference type="PANTHER" id="PTHR43622:SF7">
    <property type="entry name" value="3-DEHYDROQUINATE SYNTHASE, CHLOROPLASTIC"/>
    <property type="match status" value="1"/>
</dbReference>
<comment type="pathway">
    <text evidence="6">Metabolic intermediate biosynthesis; chorismate biosynthesis; chorismate from D-erythrose 4-phosphate and phosphoenolpyruvate: step 2/7.</text>
</comment>
<gene>
    <name evidence="22" type="primary">aroB</name>
    <name evidence="22" type="ORF">DWW18_10600</name>
</gene>